<sequence>MKKLLSVLAVSAAVMAPAAFASSPVMFSTINGFNAPNADSVGGVRVALLHGQVNEVKGVDLAIVGMSETQNTTGVNLGIFGAHKVNQNMTGASLGIFNWNPGKTTGVNLGAVNVTHDVKGANVSFVNYSEGNTMVDVGAANLSKVSTVQVGFFNKTNKIEGVQVGLINCADNGFFPCFPIVNFAK</sequence>
<organism evidence="2 3">
    <name type="scientific">Vibrio artabrorum</name>
    <dbReference type="NCBI Taxonomy" id="446374"/>
    <lineage>
        <taxon>Bacteria</taxon>
        <taxon>Pseudomonadati</taxon>
        <taxon>Pseudomonadota</taxon>
        <taxon>Gammaproteobacteria</taxon>
        <taxon>Vibrionales</taxon>
        <taxon>Vibrionaceae</taxon>
        <taxon>Vibrio</taxon>
    </lineage>
</organism>
<dbReference type="InterPro" id="IPR058093">
    <property type="entry name" value="LA_2272-like"/>
</dbReference>
<keyword evidence="3" id="KW-1185">Reference proteome</keyword>
<evidence type="ECO:0000256" key="1">
    <source>
        <dbReference type="SAM" id="SignalP"/>
    </source>
</evidence>
<name>A0ABT8CI36_9VIBR</name>
<gene>
    <name evidence="2" type="ORF">QWY96_05085</name>
</gene>
<comment type="caution">
    <text evidence="2">The sequence shown here is derived from an EMBL/GenBank/DDBJ whole genome shotgun (WGS) entry which is preliminary data.</text>
</comment>
<dbReference type="NCBIfam" id="NF047437">
    <property type="entry name" value="VC2662_fam"/>
    <property type="match status" value="1"/>
</dbReference>
<dbReference type="Proteomes" id="UP001223712">
    <property type="component" value="Unassembled WGS sequence"/>
</dbReference>
<proteinExistence type="predicted"/>
<accession>A0ABT8CI36</accession>
<evidence type="ECO:0000313" key="2">
    <source>
        <dbReference type="EMBL" id="MDN3700411.1"/>
    </source>
</evidence>
<evidence type="ECO:0000313" key="3">
    <source>
        <dbReference type="Proteomes" id="UP001223712"/>
    </source>
</evidence>
<protein>
    <submittedName>
        <fullName evidence="2">PhaC PHA synthase</fullName>
    </submittedName>
</protein>
<keyword evidence="1" id="KW-0732">Signal</keyword>
<feature type="chain" id="PRO_5045054969" evidence="1">
    <location>
        <begin position="22"/>
        <end position="185"/>
    </location>
</feature>
<dbReference type="EMBL" id="JAUFQY010000001">
    <property type="protein sequence ID" value="MDN3700411.1"/>
    <property type="molecule type" value="Genomic_DNA"/>
</dbReference>
<feature type="signal peptide" evidence="1">
    <location>
        <begin position="1"/>
        <end position="21"/>
    </location>
</feature>
<dbReference type="NCBIfam" id="NF047436">
    <property type="entry name" value="LA_2272_repeat"/>
    <property type="match status" value="2"/>
</dbReference>
<dbReference type="RefSeq" id="WP_261838684.1">
    <property type="nucleotide sequence ID" value="NZ_AP025458.1"/>
</dbReference>
<reference evidence="3" key="1">
    <citation type="journal article" date="2019" name="Int. J. Syst. Evol. Microbiol.">
        <title>The Global Catalogue of Microorganisms (GCM) 10K type strain sequencing project: providing services to taxonomists for standard genome sequencing and annotation.</title>
        <authorList>
            <consortium name="The Broad Institute Genomics Platform"/>
            <consortium name="The Broad Institute Genome Sequencing Center for Infectious Disease"/>
            <person name="Wu L."/>
            <person name="Ma J."/>
        </authorList>
    </citation>
    <scope>NUCLEOTIDE SEQUENCE [LARGE SCALE GENOMIC DNA]</scope>
    <source>
        <strain evidence="3">CECT 7226</strain>
    </source>
</reference>